<dbReference type="PANTHER" id="PTHR23130:SF199">
    <property type="entry name" value="CYTOCHROME B561 AND DOMON DOMAIN-CONTAINING PROTEIN"/>
    <property type="match status" value="1"/>
</dbReference>
<evidence type="ECO:0000313" key="3">
    <source>
        <dbReference type="Proteomes" id="UP000467840"/>
    </source>
</evidence>
<accession>A0A6A6KBG8</accession>
<sequence>MSGNNFNIHSMDSANKASVGTINFATGTTVAGTAQTSSKKNVHGALNAVSWGVLMPMGIMIASDSTGIEYSKHRNIGIILFCFATFRSLNFAFIFVT</sequence>
<reference evidence="2 3" key="1">
    <citation type="journal article" date="2020" name="Mol. Plant">
        <title>The Chromosome-Based Rubber Tree Genome Provides New Insights into Spurge Genome Evolution and Rubber Biosynthesis.</title>
        <authorList>
            <person name="Liu J."/>
            <person name="Shi C."/>
            <person name="Shi C.C."/>
            <person name="Li W."/>
            <person name="Zhang Q.J."/>
            <person name="Zhang Y."/>
            <person name="Li K."/>
            <person name="Lu H.F."/>
            <person name="Shi C."/>
            <person name="Zhu S.T."/>
            <person name="Xiao Z.Y."/>
            <person name="Nan H."/>
            <person name="Yue Y."/>
            <person name="Zhu X.G."/>
            <person name="Wu Y."/>
            <person name="Hong X.N."/>
            <person name="Fan G.Y."/>
            <person name="Tong Y."/>
            <person name="Zhang D."/>
            <person name="Mao C.L."/>
            <person name="Liu Y.L."/>
            <person name="Hao S.J."/>
            <person name="Liu W.Q."/>
            <person name="Lv M.Q."/>
            <person name="Zhang H.B."/>
            <person name="Liu Y."/>
            <person name="Hu-Tang G.R."/>
            <person name="Wang J.P."/>
            <person name="Wang J.H."/>
            <person name="Sun Y.H."/>
            <person name="Ni S.B."/>
            <person name="Chen W.B."/>
            <person name="Zhang X.C."/>
            <person name="Jiao Y.N."/>
            <person name="Eichler E.E."/>
            <person name="Li G.H."/>
            <person name="Liu X."/>
            <person name="Gao L.Z."/>
        </authorList>
    </citation>
    <scope>NUCLEOTIDE SEQUENCE [LARGE SCALE GENOMIC DNA]</scope>
    <source>
        <strain evidence="3">cv. GT1</strain>
        <tissue evidence="2">Leaf</tissue>
    </source>
</reference>
<evidence type="ECO:0008006" key="4">
    <source>
        <dbReference type="Google" id="ProtNLM"/>
    </source>
</evidence>
<organism evidence="2 3">
    <name type="scientific">Hevea brasiliensis</name>
    <name type="common">Para rubber tree</name>
    <name type="synonym">Siphonia brasiliensis</name>
    <dbReference type="NCBI Taxonomy" id="3981"/>
    <lineage>
        <taxon>Eukaryota</taxon>
        <taxon>Viridiplantae</taxon>
        <taxon>Streptophyta</taxon>
        <taxon>Embryophyta</taxon>
        <taxon>Tracheophyta</taxon>
        <taxon>Spermatophyta</taxon>
        <taxon>Magnoliopsida</taxon>
        <taxon>eudicotyledons</taxon>
        <taxon>Gunneridae</taxon>
        <taxon>Pentapetalae</taxon>
        <taxon>rosids</taxon>
        <taxon>fabids</taxon>
        <taxon>Malpighiales</taxon>
        <taxon>Euphorbiaceae</taxon>
        <taxon>Crotonoideae</taxon>
        <taxon>Micrandreae</taxon>
        <taxon>Hevea</taxon>
    </lineage>
</organism>
<dbReference type="EMBL" id="JAAGAX010000018">
    <property type="protein sequence ID" value="KAF2284829.1"/>
    <property type="molecule type" value="Genomic_DNA"/>
</dbReference>
<dbReference type="AlphaFoldDB" id="A0A6A6KBG8"/>
<keyword evidence="1" id="KW-0472">Membrane</keyword>
<feature type="transmembrane region" description="Helical" evidence="1">
    <location>
        <begin position="45"/>
        <end position="63"/>
    </location>
</feature>
<keyword evidence="1" id="KW-1133">Transmembrane helix</keyword>
<name>A0A6A6KBG8_HEVBR</name>
<evidence type="ECO:0000256" key="1">
    <source>
        <dbReference type="SAM" id="Phobius"/>
    </source>
</evidence>
<evidence type="ECO:0000313" key="2">
    <source>
        <dbReference type="EMBL" id="KAF2284829.1"/>
    </source>
</evidence>
<dbReference type="Proteomes" id="UP000467840">
    <property type="component" value="Chromosome 12"/>
</dbReference>
<protein>
    <recommendedName>
        <fullName evidence="4">Cytochrome b561 domain-containing protein</fullName>
    </recommendedName>
</protein>
<feature type="transmembrane region" description="Helical" evidence="1">
    <location>
        <begin position="75"/>
        <end position="96"/>
    </location>
</feature>
<comment type="caution">
    <text evidence="2">The sequence shown here is derived from an EMBL/GenBank/DDBJ whole genome shotgun (WGS) entry which is preliminary data.</text>
</comment>
<proteinExistence type="predicted"/>
<keyword evidence="3" id="KW-1185">Reference proteome</keyword>
<dbReference type="PANTHER" id="PTHR23130">
    <property type="entry name" value="CYTOCHROME B561 AND DOMON DOMAIN-CONTAINING PROTEIN"/>
    <property type="match status" value="1"/>
</dbReference>
<gene>
    <name evidence="2" type="ORF">GH714_030933</name>
</gene>
<keyword evidence="1" id="KW-0812">Transmembrane</keyword>